<evidence type="ECO:0000256" key="2">
    <source>
        <dbReference type="ARBA" id="ARBA00023315"/>
    </source>
</evidence>
<protein>
    <submittedName>
        <fullName evidence="4">GNAT family N-acetyltransferase</fullName>
        <ecNumber evidence="4">2.3.-.-</ecNumber>
    </submittedName>
</protein>
<dbReference type="PANTHER" id="PTHR43877">
    <property type="entry name" value="AMINOALKYLPHOSPHONATE N-ACETYLTRANSFERASE-RELATED-RELATED"/>
    <property type="match status" value="1"/>
</dbReference>
<dbReference type="InterPro" id="IPR050832">
    <property type="entry name" value="Bact_Acetyltransf"/>
</dbReference>
<keyword evidence="2 4" id="KW-0012">Acyltransferase</keyword>
<evidence type="ECO:0000259" key="3">
    <source>
        <dbReference type="PROSITE" id="PS51186"/>
    </source>
</evidence>
<dbReference type="SUPFAM" id="SSF55729">
    <property type="entry name" value="Acyl-CoA N-acyltransferases (Nat)"/>
    <property type="match status" value="1"/>
</dbReference>
<dbReference type="Pfam" id="PF13673">
    <property type="entry name" value="Acetyltransf_10"/>
    <property type="match status" value="1"/>
</dbReference>
<proteinExistence type="predicted"/>
<keyword evidence="1 4" id="KW-0808">Transferase</keyword>
<feature type="domain" description="N-acetyltransferase" evidence="3">
    <location>
        <begin position="3"/>
        <end position="154"/>
    </location>
</feature>
<dbReference type="Gene3D" id="3.40.630.30">
    <property type="match status" value="1"/>
</dbReference>
<dbReference type="RefSeq" id="WP_377211551.1">
    <property type="nucleotide sequence ID" value="NZ_JBHTJV010000003.1"/>
</dbReference>
<dbReference type="GO" id="GO:0016746">
    <property type="term" value="F:acyltransferase activity"/>
    <property type="evidence" value="ECO:0007669"/>
    <property type="project" value="UniProtKB-KW"/>
</dbReference>
<dbReference type="PANTHER" id="PTHR43877:SF2">
    <property type="entry name" value="AMINOALKYLPHOSPHONATE N-ACETYLTRANSFERASE-RELATED"/>
    <property type="match status" value="1"/>
</dbReference>
<keyword evidence="5" id="KW-1185">Reference proteome</keyword>
<evidence type="ECO:0000313" key="4">
    <source>
        <dbReference type="EMBL" id="MFD0915704.1"/>
    </source>
</evidence>
<dbReference type="InterPro" id="IPR000182">
    <property type="entry name" value="GNAT_dom"/>
</dbReference>
<sequence length="159" mass="17546">MSDTMRRPRADECDHITGLCLNSKRSLGYDEAFMAQCEDELTVTPGDLENAEFWGLDRDGQLIGVGALRLDLEKREGEIKTFFIAPDLRGSGVGRLIWAQLLERAGAHGLKRLTLTSEPLSTGFYEKLGFAVIGQEPSGSIEGRFLPLMELKLGERTSA</sequence>
<name>A0ABW3FG09_9HYPH</name>
<dbReference type="EMBL" id="JBHTJV010000003">
    <property type="protein sequence ID" value="MFD0915704.1"/>
    <property type="molecule type" value="Genomic_DNA"/>
</dbReference>
<evidence type="ECO:0000313" key="5">
    <source>
        <dbReference type="Proteomes" id="UP001597101"/>
    </source>
</evidence>
<gene>
    <name evidence="4" type="ORF">ACFQ14_04730</name>
</gene>
<dbReference type="CDD" id="cd04301">
    <property type="entry name" value="NAT_SF"/>
    <property type="match status" value="1"/>
</dbReference>
<accession>A0ABW3FG09</accession>
<comment type="caution">
    <text evidence="4">The sequence shown here is derived from an EMBL/GenBank/DDBJ whole genome shotgun (WGS) entry which is preliminary data.</text>
</comment>
<organism evidence="4 5">
    <name type="scientific">Pseudahrensia aquimaris</name>
    <dbReference type="NCBI Taxonomy" id="744461"/>
    <lineage>
        <taxon>Bacteria</taxon>
        <taxon>Pseudomonadati</taxon>
        <taxon>Pseudomonadota</taxon>
        <taxon>Alphaproteobacteria</taxon>
        <taxon>Hyphomicrobiales</taxon>
        <taxon>Ahrensiaceae</taxon>
        <taxon>Pseudahrensia</taxon>
    </lineage>
</organism>
<dbReference type="EC" id="2.3.-.-" evidence="4"/>
<reference evidence="5" key="1">
    <citation type="journal article" date="2019" name="Int. J. Syst. Evol. Microbiol.">
        <title>The Global Catalogue of Microorganisms (GCM) 10K type strain sequencing project: providing services to taxonomists for standard genome sequencing and annotation.</title>
        <authorList>
            <consortium name="The Broad Institute Genomics Platform"/>
            <consortium name="The Broad Institute Genome Sequencing Center for Infectious Disease"/>
            <person name="Wu L."/>
            <person name="Ma J."/>
        </authorList>
    </citation>
    <scope>NUCLEOTIDE SEQUENCE [LARGE SCALE GENOMIC DNA]</scope>
    <source>
        <strain evidence="5">CCUG 60023</strain>
    </source>
</reference>
<dbReference type="PROSITE" id="PS51186">
    <property type="entry name" value="GNAT"/>
    <property type="match status" value="1"/>
</dbReference>
<dbReference type="InterPro" id="IPR016181">
    <property type="entry name" value="Acyl_CoA_acyltransferase"/>
</dbReference>
<evidence type="ECO:0000256" key="1">
    <source>
        <dbReference type="ARBA" id="ARBA00022679"/>
    </source>
</evidence>
<dbReference type="Proteomes" id="UP001597101">
    <property type="component" value="Unassembled WGS sequence"/>
</dbReference>